<dbReference type="RefSeq" id="WP_256536673.1">
    <property type="nucleotide sequence ID" value="NZ_JANHOH010000001.1"/>
</dbReference>
<organism evidence="1 2">
    <name type="scientific">Mucilaginibacter aquariorum</name>
    <dbReference type="NCBI Taxonomy" id="2967225"/>
    <lineage>
        <taxon>Bacteria</taxon>
        <taxon>Pseudomonadati</taxon>
        <taxon>Bacteroidota</taxon>
        <taxon>Sphingobacteriia</taxon>
        <taxon>Sphingobacteriales</taxon>
        <taxon>Sphingobacteriaceae</taxon>
        <taxon>Mucilaginibacter</taxon>
    </lineage>
</organism>
<proteinExistence type="predicted"/>
<gene>
    <name evidence="1" type="ORF">NPE20_00730</name>
</gene>
<evidence type="ECO:0000313" key="1">
    <source>
        <dbReference type="EMBL" id="MCQ6956457.1"/>
    </source>
</evidence>
<sequence>MITLTYPSETKEAATWEERIKTMSLPYQAHEQNDIQEPEIVDDGKHIQGVAAIETYLNGLEIFVASWYEDRCDLYEYTKGLD</sequence>
<accession>A0ABT1SW15</accession>
<evidence type="ECO:0000313" key="2">
    <source>
        <dbReference type="Proteomes" id="UP001204376"/>
    </source>
</evidence>
<keyword evidence="2" id="KW-1185">Reference proteome</keyword>
<dbReference type="EMBL" id="JANHOH010000001">
    <property type="protein sequence ID" value="MCQ6956457.1"/>
    <property type="molecule type" value="Genomic_DNA"/>
</dbReference>
<name>A0ABT1SW15_9SPHI</name>
<reference evidence="1 2" key="1">
    <citation type="submission" date="2022-07" db="EMBL/GenBank/DDBJ databases">
        <title>Mucilaginibacter sp. JC4.</title>
        <authorList>
            <person name="Le V."/>
            <person name="Ko S.-R."/>
            <person name="Ahn C.-Y."/>
            <person name="Oh H.-M."/>
        </authorList>
    </citation>
    <scope>NUCLEOTIDE SEQUENCE [LARGE SCALE GENOMIC DNA]</scope>
    <source>
        <strain evidence="1 2">JC4</strain>
    </source>
</reference>
<dbReference type="Proteomes" id="UP001204376">
    <property type="component" value="Unassembled WGS sequence"/>
</dbReference>
<comment type="caution">
    <text evidence="1">The sequence shown here is derived from an EMBL/GenBank/DDBJ whole genome shotgun (WGS) entry which is preliminary data.</text>
</comment>
<protein>
    <submittedName>
        <fullName evidence="1">Uncharacterized protein</fullName>
    </submittedName>
</protein>